<dbReference type="EMBL" id="BLTE01000005">
    <property type="protein sequence ID" value="GFK93558.1"/>
    <property type="molecule type" value="Genomic_DNA"/>
</dbReference>
<reference evidence="2 3" key="1">
    <citation type="submission" date="2020-04" db="EMBL/GenBank/DDBJ databases">
        <authorList>
            <consortium name="Desulfovibrio sp. FSS-1 genome sequencing consortium"/>
            <person name="Shimoshige H."/>
            <person name="Kobayashi H."/>
            <person name="Maekawa T."/>
        </authorList>
    </citation>
    <scope>NUCLEOTIDE SEQUENCE [LARGE SCALE GENOMIC DNA]</scope>
    <source>
        <strain evidence="2 3">SIID29052-01</strain>
    </source>
</reference>
<keyword evidence="2" id="KW-0131">Cell cycle</keyword>
<dbReference type="AlphaFoldDB" id="A0A6V8LTA9"/>
<sequence>MKGVSKEWALSLGFSLFTLLSLGLGLTWVNIERVDMAYGLKRLQTEIDSQEALISKLEVERNTLLTPERLRVLAGQYGLSQARPGQIRRLSASGEELPSPVIKAAPIPEKPKKEKAPDQEQKPRKKGDVSKKKKTEKVADEAPKAGKNPS</sequence>
<dbReference type="Proteomes" id="UP000494245">
    <property type="component" value="Unassembled WGS sequence"/>
</dbReference>
<keyword evidence="3" id="KW-1185">Reference proteome</keyword>
<dbReference type="RefSeq" id="WP_173082705.1">
    <property type="nucleotide sequence ID" value="NZ_BLTE01000005.1"/>
</dbReference>
<organism evidence="2 3">
    <name type="scientific">Fundidesulfovibrio magnetotacticus</name>
    <dbReference type="NCBI Taxonomy" id="2730080"/>
    <lineage>
        <taxon>Bacteria</taxon>
        <taxon>Pseudomonadati</taxon>
        <taxon>Thermodesulfobacteriota</taxon>
        <taxon>Desulfovibrionia</taxon>
        <taxon>Desulfovibrionales</taxon>
        <taxon>Desulfovibrionaceae</taxon>
        <taxon>Fundidesulfovibrio</taxon>
    </lineage>
</organism>
<evidence type="ECO:0000256" key="1">
    <source>
        <dbReference type="SAM" id="MobiDB-lite"/>
    </source>
</evidence>
<evidence type="ECO:0000313" key="3">
    <source>
        <dbReference type="Proteomes" id="UP000494245"/>
    </source>
</evidence>
<dbReference type="GO" id="GO:0051301">
    <property type="term" value="P:cell division"/>
    <property type="evidence" value="ECO:0007669"/>
    <property type="project" value="UniProtKB-KW"/>
</dbReference>
<keyword evidence="2" id="KW-0132">Cell division</keyword>
<feature type="compositionally biased region" description="Basic and acidic residues" evidence="1">
    <location>
        <begin position="109"/>
        <end position="144"/>
    </location>
</feature>
<gene>
    <name evidence="2" type="primary">ftsL</name>
    <name evidence="2" type="ORF">NNJEOMEG_01392</name>
</gene>
<feature type="region of interest" description="Disordered" evidence="1">
    <location>
        <begin position="84"/>
        <end position="150"/>
    </location>
</feature>
<name>A0A6V8LTA9_9BACT</name>
<comment type="caution">
    <text evidence="2">The sequence shown here is derived from an EMBL/GenBank/DDBJ whole genome shotgun (WGS) entry which is preliminary data.</text>
</comment>
<proteinExistence type="predicted"/>
<accession>A0A6V8LTA9</accession>
<protein>
    <submittedName>
        <fullName evidence="2">Cell division protein FtsL</fullName>
    </submittedName>
</protein>
<reference evidence="2 3" key="2">
    <citation type="submission" date="2020-05" db="EMBL/GenBank/DDBJ databases">
        <title>Draft genome sequence of Desulfovibrio sp. strainFSS-1.</title>
        <authorList>
            <person name="Shimoshige H."/>
            <person name="Kobayashi H."/>
            <person name="Maekawa T."/>
        </authorList>
    </citation>
    <scope>NUCLEOTIDE SEQUENCE [LARGE SCALE GENOMIC DNA]</scope>
    <source>
        <strain evidence="2 3">SIID29052-01</strain>
    </source>
</reference>
<evidence type="ECO:0000313" key="2">
    <source>
        <dbReference type="EMBL" id="GFK93558.1"/>
    </source>
</evidence>